<dbReference type="PROSITE" id="PS51099">
    <property type="entry name" value="PTS_EIIB_TYPE_2"/>
    <property type="match status" value="1"/>
</dbReference>
<keyword evidence="10 12" id="KW-1133">Transmembrane helix</keyword>
<evidence type="ECO:0000256" key="1">
    <source>
        <dbReference type="ARBA" id="ARBA00004429"/>
    </source>
</evidence>
<evidence type="ECO:0000256" key="12">
    <source>
        <dbReference type="SAM" id="Phobius"/>
    </source>
</evidence>
<sequence>MKYVAITSCSTGIAHTYMAAEALQIAAKEMNVEMKVETQGSIGAENVLTDKDIREADAVIIAASTSVNKDRFVGKKLIEVNVDEAIKDPKALIERASKLTTVYQAEKAAEQTKAAKEKNLGPYKHLMTGVSYMIPFVVAGGIMIALAFALGGINAGDQQGTLAAAFMQIGGGTSFALMLPVLAGFIAFSIADRPGIVPGMIGGMLANAIGAGFLGALVAGFLAGYVIMLLKQVIKIPKAFQGLMPVLILPLLSSMIVGLVMIYVLGKPFTALNNFMTDWLNGLSGINSIGLGIILGAMMAIDMAGPIGKAAYFFGVASLTSLQPGQTSMVMAAVMATGMIPPLSMALASLIAKDKFTAEEREAGKTAWVLGLSFITEGAIPFAAADPLRVLPSVVLGSAVTGGLSMLFKCGLAVPHGGIFVLPIPGAVSNLLGYIIAIAAGTVVAAFAVIILKKKKEVAVNA</sequence>
<dbReference type="InterPro" id="IPR003501">
    <property type="entry name" value="PTS_EIIB_2/3"/>
</dbReference>
<evidence type="ECO:0000256" key="6">
    <source>
        <dbReference type="ARBA" id="ARBA00022679"/>
    </source>
</evidence>
<dbReference type="PANTHER" id="PTHR30505">
    <property type="entry name" value="FRUCTOSE-LIKE PERMEASE"/>
    <property type="match status" value="1"/>
</dbReference>
<keyword evidence="16" id="KW-1185">Reference proteome</keyword>
<accession>D1AQI5</accession>
<evidence type="ECO:0000256" key="9">
    <source>
        <dbReference type="ARBA" id="ARBA00022777"/>
    </source>
</evidence>
<gene>
    <name evidence="15" type="ordered locus">Sterm_3406</name>
</gene>
<keyword evidence="7" id="KW-0598">Phosphotransferase system</keyword>
<keyword evidence="4" id="KW-0597">Phosphoprotein</keyword>
<dbReference type="NCBIfam" id="TIGR01427">
    <property type="entry name" value="PTS_IIC_fructo"/>
    <property type="match status" value="1"/>
</dbReference>
<dbReference type="GO" id="GO:0016301">
    <property type="term" value="F:kinase activity"/>
    <property type="evidence" value="ECO:0007669"/>
    <property type="project" value="UniProtKB-KW"/>
</dbReference>
<dbReference type="NCBIfam" id="TIGR00829">
    <property type="entry name" value="FRU"/>
    <property type="match status" value="1"/>
</dbReference>
<dbReference type="Pfam" id="PF02378">
    <property type="entry name" value="PTS_EIIC"/>
    <property type="match status" value="1"/>
</dbReference>
<dbReference type="GO" id="GO:0005886">
    <property type="term" value="C:plasma membrane"/>
    <property type="evidence" value="ECO:0007669"/>
    <property type="project" value="UniProtKB-SubCell"/>
</dbReference>
<keyword evidence="5" id="KW-0762">Sugar transport</keyword>
<evidence type="ECO:0000256" key="11">
    <source>
        <dbReference type="ARBA" id="ARBA00023136"/>
    </source>
</evidence>
<dbReference type="InterPro" id="IPR003353">
    <property type="entry name" value="PTS_IIB_fruc"/>
</dbReference>
<reference evidence="16" key="1">
    <citation type="submission" date="2009-09" db="EMBL/GenBank/DDBJ databases">
        <title>The complete chromosome of Sebaldella termitidis ATCC 33386.</title>
        <authorList>
            <consortium name="US DOE Joint Genome Institute (JGI-PGF)"/>
            <person name="Lucas S."/>
            <person name="Copeland A."/>
            <person name="Lapidus A."/>
            <person name="Glavina del Rio T."/>
            <person name="Dalin E."/>
            <person name="Tice H."/>
            <person name="Bruce D."/>
            <person name="Goodwin L."/>
            <person name="Pitluck S."/>
            <person name="Kyrpides N."/>
            <person name="Mavromatis K."/>
            <person name="Ivanova N."/>
            <person name="Mikhailova N."/>
            <person name="Sims D."/>
            <person name="Meincke L."/>
            <person name="Brettin T."/>
            <person name="Detter J.C."/>
            <person name="Han C."/>
            <person name="Larimer F."/>
            <person name="Land M."/>
            <person name="Hauser L."/>
            <person name="Markowitz V."/>
            <person name="Cheng J.F."/>
            <person name="Hugenholtz P."/>
            <person name="Woyke T."/>
            <person name="Wu D."/>
            <person name="Eisen J.A."/>
        </authorList>
    </citation>
    <scope>NUCLEOTIDE SEQUENCE [LARGE SCALE GENOMIC DNA]</scope>
    <source>
        <strain evidence="16">ATCC 33386 / NCTC 11300</strain>
    </source>
</reference>
<proteinExistence type="predicted"/>
<keyword evidence="11 12" id="KW-0472">Membrane</keyword>
<dbReference type="CDD" id="cd05569">
    <property type="entry name" value="PTS_IIB_fructose"/>
    <property type="match status" value="1"/>
</dbReference>
<dbReference type="InterPro" id="IPR013011">
    <property type="entry name" value="PTS_EIIB_2"/>
</dbReference>
<dbReference type="Gene3D" id="3.40.50.2300">
    <property type="match status" value="1"/>
</dbReference>
<dbReference type="RefSeq" id="WP_012862827.1">
    <property type="nucleotide sequence ID" value="NC_013517.1"/>
</dbReference>
<keyword evidence="3" id="KW-1003">Cell membrane</keyword>
<evidence type="ECO:0000256" key="4">
    <source>
        <dbReference type="ARBA" id="ARBA00022553"/>
    </source>
</evidence>
<dbReference type="eggNOG" id="COG1299">
    <property type="taxonomic scope" value="Bacteria"/>
</dbReference>
<feature type="domain" description="PTS EIIC type-2" evidence="14">
    <location>
        <begin position="122"/>
        <end position="462"/>
    </location>
</feature>
<feature type="transmembrane region" description="Helical" evidence="12">
    <location>
        <begin position="431"/>
        <end position="452"/>
    </location>
</feature>
<name>D1AQI5_SEBTE</name>
<evidence type="ECO:0000256" key="3">
    <source>
        <dbReference type="ARBA" id="ARBA00022475"/>
    </source>
</evidence>
<feature type="domain" description="PTS EIIB type-2" evidence="13">
    <location>
        <begin position="1"/>
        <end position="98"/>
    </location>
</feature>
<evidence type="ECO:0000313" key="15">
    <source>
        <dbReference type="EMBL" id="ACZ10245.1"/>
    </source>
</evidence>
<dbReference type="InterPro" id="IPR013014">
    <property type="entry name" value="PTS_EIIC_2"/>
</dbReference>
<dbReference type="GO" id="GO:0022877">
    <property type="term" value="F:protein-N(PI)-phosphohistidine-fructose phosphotransferase system transporter activity"/>
    <property type="evidence" value="ECO:0007669"/>
    <property type="project" value="InterPro"/>
</dbReference>
<dbReference type="AlphaFoldDB" id="D1AQI5"/>
<comment type="subcellular location">
    <subcellularLocation>
        <location evidence="1">Cell inner membrane</location>
        <topology evidence="1">Multi-pass membrane protein</topology>
    </subcellularLocation>
</comment>
<protein>
    <submittedName>
        <fullName evidence="15">PTS system, fructose subfamily, IIC subunit</fullName>
    </submittedName>
</protein>
<organism evidence="15 16">
    <name type="scientific">Sebaldella termitidis (strain ATCC 33386 / NCTC 11300)</name>
    <dbReference type="NCBI Taxonomy" id="526218"/>
    <lineage>
        <taxon>Bacteria</taxon>
        <taxon>Fusobacteriati</taxon>
        <taxon>Fusobacteriota</taxon>
        <taxon>Fusobacteriia</taxon>
        <taxon>Fusobacteriales</taxon>
        <taxon>Leptotrichiaceae</taxon>
        <taxon>Sebaldella</taxon>
    </lineage>
</organism>
<keyword evidence="6" id="KW-0808">Transferase</keyword>
<dbReference type="HOGENOM" id="CLU_013155_0_0_0"/>
<dbReference type="PANTHER" id="PTHR30505:SF0">
    <property type="entry name" value="FRUCTOSE-LIKE PTS SYSTEM EIIBC COMPONENT-RELATED"/>
    <property type="match status" value="1"/>
</dbReference>
<dbReference type="PROSITE" id="PS51104">
    <property type="entry name" value="PTS_EIIC_TYPE_2"/>
    <property type="match status" value="1"/>
</dbReference>
<dbReference type="SUPFAM" id="SSF52794">
    <property type="entry name" value="PTS system IIB component-like"/>
    <property type="match status" value="1"/>
</dbReference>
<keyword evidence="9" id="KW-0418">Kinase</keyword>
<dbReference type="GO" id="GO:0090563">
    <property type="term" value="F:protein-phosphocysteine-sugar phosphotransferase activity"/>
    <property type="evidence" value="ECO:0007669"/>
    <property type="project" value="TreeGrafter"/>
</dbReference>
<dbReference type="EMBL" id="CP001739">
    <property type="protein sequence ID" value="ACZ10245.1"/>
    <property type="molecule type" value="Genomic_DNA"/>
</dbReference>
<feature type="transmembrane region" description="Helical" evidence="12">
    <location>
        <begin position="242"/>
        <end position="265"/>
    </location>
</feature>
<feature type="transmembrane region" description="Helical" evidence="12">
    <location>
        <begin position="165"/>
        <end position="188"/>
    </location>
</feature>
<evidence type="ECO:0000256" key="7">
    <source>
        <dbReference type="ARBA" id="ARBA00022683"/>
    </source>
</evidence>
<feature type="transmembrane region" description="Helical" evidence="12">
    <location>
        <begin position="208"/>
        <end position="230"/>
    </location>
</feature>
<dbReference type="InterPro" id="IPR050864">
    <property type="entry name" value="Bacterial_PTS_Sugar_Transport"/>
</dbReference>
<dbReference type="Pfam" id="PF02302">
    <property type="entry name" value="PTS_IIB"/>
    <property type="match status" value="1"/>
</dbReference>
<evidence type="ECO:0000256" key="5">
    <source>
        <dbReference type="ARBA" id="ARBA00022597"/>
    </source>
</evidence>
<evidence type="ECO:0000259" key="13">
    <source>
        <dbReference type="PROSITE" id="PS51099"/>
    </source>
</evidence>
<keyword evidence="2" id="KW-0813">Transport</keyword>
<evidence type="ECO:0000259" key="14">
    <source>
        <dbReference type="PROSITE" id="PS51104"/>
    </source>
</evidence>
<dbReference type="eggNOG" id="COG1445">
    <property type="taxonomic scope" value="Bacteria"/>
</dbReference>
<evidence type="ECO:0000313" key="16">
    <source>
        <dbReference type="Proteomes" id="UP000000845"/>
    </source>
</evidence>
<evidence type="ECO:0000256" key="2">
    <source>
        <dbReference type="ARBA" id="ARBA00022448"/>
    </source>
</evidence>
<dbReference type="Proteomes" id="UP000000845">
    <property type="component" value="Chromosome"/>
</dbReference>
<dbReference type="InterPro" id="IPR036095">
    <property type="entry name" value="PTS_EIIB-like_sf"/>
</dbReference>
<dbReference type="KEGG" id="str:Sterm_3406"/>
<feature type="transmembrane region" description="Helical" evidence="12">
    <location>
        <begin position="285"/>
        <end position="308"/>
    </location>
</feature>
<dbReference type="InterPro" id="IPR006327">
    <property type="entry name" value="PTS_IIC_fruc"/>
</dbReference>
<reference evidence="15 16" key="2">
    <citation type="journal article" date="2010" name="Stand. Genomic Sci.">
        <title>Complete genome sequence of Sebaldella termitidis type strain (NCTC 11300).</title>
        <authorList>
            <person name="Harmon-Smith M."/>
            <person name="Celia L."/>
            <person name="Chertkov O."/>
            <person name="Lapidus A."/>
            <person name="Copeland A."/>
            <person name="Glavina Del Rio T."/>
            <person name="Nolan M."/>
            <person name="Lucas S."/>
            <person name="Tice H."/>
            <person name="Cheng J.F."/>
            <person name="Han C."/>
            <person name="Detter J.C."/>
            <person name="Bruce D."/>
            <person name="Goodwin L."/>
            <person name="Pitluck S."/>
            <person name="Pati A."/>
            <person name="Liolios K."/>
            <person name="Ivanova N."/>
            <person name="Mavromatis K."/>
            <person name="Mikhailova N."/>
            <person name="Chen A."/>
            <person name="Palaniappan K."/>
            <person name="Land M."/>
            <person name="Hauser L."/>
            <person name="Chang Y.J."/>
            <person name="Jeffries C.D."/>
            <person name="Brettin T."/>
            <person name="Goker M."/>
            <person name="Beck B."/>
            <person name="Bristow J."/>
            <person name="Eisen J.A."/>
            <person name="Markowitz V."/>
            <person name="Hugenholtz P."/>
            <person name="Kyrpides N.C."/>
            <person name="Klenk H.P."/>
            <person name="Chen F."/>
        </authorList>
    </citation>
    <scope>NUCLEOTIDE SEQUENCE [LARGE SCALE GENOMIC DNA]</scope>
    <source>
        <strain evidence="16">ATCC 33386 / NCTC 11300</strain>
    </source>
</reference>
<dbReference type="InterPro" id="IPR003352">
    <property type="entry name" value="PTS_EIIC"/>
</dbReference>
<dbReference type="GO" id="GO:0005351">
    <property type="term" value="F:carbohydrate:proton symporter activity"/>
    <property type="evidence" value="ECO:0007669"/>
    <property type="project" value="InterPro"/>
</dbReference>
<feature type="transmembrane region" description="Helical" evidence="12">
    <location>
        <begin position="329"/>
        <end position="352"/>
    </location>
</feature>
<evidence type="ECO:0000256" key="10">
    <source>
        <dbReference type="ARBA" id="ARBA00022989"/>
    </source>
</evidence>
<dbReference type="FunFam" id="3.40.50.2300:FF:000014">
    <property type="entry name" value="PTS system fructose-like transporter subunit IIB"/>
    <property type="match status" value="1"/>
</dbReference>
<keyword evidence="8 12" id="KW-0812">Transmembrane</keyword>
<dbReference type="GO" id="GO:0009401">
    <property type="term" value="P:phosphoenolpyruvate-dependent sugar phosphotransferase system"/>
    <property type="evidence" value="ECO:0007669"/>
    <property type="project" value="UniProtKB-KW"/>
</dbReference>
<dbReference type="STRING" id="526218.Sterm_3406"/>
<evidence type="ECO:0000256" key="8">
    <source>
        <dbReference type="ARBA" id="ARBA00022692"/>
    </source>
</evidence>
<feature type="transmembrane region" description="Helical" evidence="12">
    <location>
        <begin position="132"/>
        <end position="153"/>
    </location>
</feature>